<proteinExistence type="predicted"/>
<dbReference type="Gene3D" id="3.40.1090.10">
    <property type="entry name" value="Cytosolic phospholipase A2 catalytic domain"/>
    <property type="match status" value="2"/>
</dbReference>
<evidence type="ECO:0000259" key="5">
    <source>
        <dbReference type="PROSITE" id="PS51635"/>
    </source>
</evidence>
<dbReference type="RefSeq" id="WP_067382992.1">
    <property type="nucleotide sequence ID" value="NZ_CP015839.1"/>
</dbReference>
<dbReference type="GO" id="GO:0016042">
    <property type="term" value="P:lipid catabolic process"/>
    <property type="evidence" value="ECO:0007669"/>
    <property type="project" value="UniProtKB-UniRule"/>
</dbReference>
<dbReference type="Pfam" id="PF01734">
    <property type="entry name" value="Patatin"/>
    <property type="match status" value="1"/>
</dbReference>
<dbReference type="GO" id="GO:0016787">
    <property type="term" value="F:hydrolase activity"/>
    <property type="evidence" value="ECO:0007669"/>
    <property type="project" value="UniProtKB-UniRule"/>
</dbReference>
<keyword evidence="3 4" id="KW-0443">Lipid metabolism</keyword>
<evidence type="ECO:0000313" key="7">
    <source>
        <dbReference type="Proteomes" id="UP000078070"/>
    </source>
</evidence>
<dbReference type="PANTHER" id="PTHR14226">
    <property type="entry name" value="NEUROPATHY TARGET ESTERASE/SWISS CHEESE D.MELANOGASTER"/>
    <property type="match status" value="1"/>
</dbReference>
<evidence type="ECO:0000256" key="4">
    <source>
        <dbReference type="PROSITE-ProRule" id="PRU01161"/>
    </source>
</evidence>
<feature type="active site" description="Proton acceptor" evidence="4">
    <location>
        <position position="155"/>
    </location>
</feature>
<dbReference type="SUPFAM" id="SSF52151">
    <property type="entry name" value="FabD/lysophospholipase-like"/>
    <property type="match status" value="1"/>
</dbReference>
<evidence type="ECO:0000313" key="6">
    <source>
        <dbReference type="EMBL" id="ANG63284.1"/>
    </source>
</evidence>
<dbReference type="KEGG" id="mars:A8C75_12915"/>
<name>A0A1A9EYU7_9GAMM</name>
<reference evidence="6 7" key="2">
    <citation type="journal article" date="2018" name="Int. J. Syst. Evol. Microbiol.">
        <title>Marinobacterium aestuarii sp. nov., a benzene-degrading marine bacterium isolated from estuary sediment.</title>
        <authorList>
            <person name="Bae S.S."/>
            <person name="Jung J."/>
            <person name="Chung D."/>
            <person name="Baek K."/>
        </authorList>
    </citation>
    <scope>NUCLEOTIDE SEQUENCE [LARGE SCALE GENOMIC DNA]</scope>
    <source>
        <strain evidence="6 7">ST58-10</strain>
    </source>
</reference>
<evidence type="ECO:0000256" key="2">
    <source>
        <dbReference type="ARBA" id="ARBA00022963"/>
    </source>
</evidence>
<organism evidence="6 7">
    <name type="scientific">Marinobacterium aestuarii</name>
    <dbReference type="NCBI Taxonomy" id="1821621"/>
    <lineage>
        <taxon>Bacteria</taxon>
        <taxon>Pseudomonadati</taxon>
        <taxon>Pseudomonadota</taxon>
        <taxon>Gammaproteobacteria</taxon>
        <taxon>Oceanospirillales</taxon>
        <taxon>Oceanospirillaceae</taxon>
        <taxon>Marinobacterium</taxon>
    </lineage>
</organism>
<accession>A0A1A9EYU7</accession>
<dbReference type="PANTHER" id="PTHR14226:SF76">
    <property type="entry name" value="NTE FAMILY PROTEIN RSSA"/>
    <property type="match status" value="1"/>
</dbReference>
<sequence length="306" mass="32792">MERKVSVSLALGSGGARGYAHIGVIEELVRRGYHIKAIAGSSMGALVGGMYAAGALEPYRDWVSGLKRIDILRLMDVTFSRGAIRGDRVFAKLLELAGDPDIESLPLSFTAVATDLSHQKEVWFQKGSLMSAIRASAAVPGFFTPVVTDNRVLVDGGVLNPLPIIPTVAAHADIIVAVGLNTSRYRLPVVDMPQNAFLDRSGYSDDGEVHAEGLAAVNGAAANGAGEKERFGGRLDILLSSVEVMQSSLSEYKIAGYPPDLNITIPKEVCSFYEFHRAAEMIEIGRQIARERLAAMEQGRLALSHG</sequence>
<dbReference type="Proteomes" id="UP000078070">
    <property type="component" value="Chromosome"/>
</dbReference>
<feature type="short sequence motif" description="GXSXG" evidence="4">
    <location>
        <begin position="40"/>
        <end position="44"/>
    </location>
</feature>
<dbReference type="InterPro" id="IPR050301">
    <property type="entry name" value="NTE"/>
</dbReference>
<feature type="active site" description="Nucleophile" evidence="4">
    <location>
        <position position="42"/>
    </location>
</feature>
<evidence type="ECO:0000256" key="1">
    <source>
        <dbReference type="ARBA" id="ARBA00022801"/>
    </source>
</evidence>
<protein>
    <submittedName>
        <fullName evidence="6">Alpha/beta hydrolase</fullName>
    </submittedName>
</protein>
<dbReference type="PROSITE" id="PS51635">
    <property type="entry name" value="PNPLA"/>
    <property type="match status" value="1"/>
</dbReference>
<feature type="domain" description="PNPLA" evidence="5">
    <location>
        <begin position="9"/>
        <end position="168"/>
    </location>
</feature>
<keyword evidence="7" id="KW-1185">Reference proteome</keyword>
<evidence type="ECO:0000256" key="3">
    <source>
        <dbReference type="ARBA" id="ARBA00023098"/>
    </source>
</evidence>
<dbReference type="InterPro" id="IPR016035">
    <property type="entry name" value="Acyl_Trfase/lysoPLipase"/>
</dbReference>
<dbReference type="OrthoDB" id="5290098at2"/>
<dbReference type="InterPro" id="IPR002641">
    <property type="entry name" value="PNPLA_dom"/>
</dbReference>
<dbReference type="STRING" id="1821621.A8C75_12915"/>
<dbReference type="AlphaFoldDB" id="A0A1A9EYU7"/>
<dbReference type="EMBL" id="CP015839">
    <property type="protein sequence ID" value="ANG63284.1"/>
    <property type="molecule type" value="Genomic_DNA"/>
</dbReference>
<keyword evidence="1 4" id="KW-0378">Hydrolase</keyword>
<feature type="short sequence motif" description="DGA/G" evidence="4">
    <location>
        <begin position="155"/>
        <end position="157"/>
    </location>
</feature>
<keyword evidence="2 4" id="KW-0442">Lipid degradation</keyword>
<reference evidence="7" key="1">
    <citation type="submission" date="2016-05" db="EMBL/GenBank/DDBJ databases">
        <authorList>
            <person name="Baek K."/>
            <person name="Yang S.-J."/>
        </authorList>
    </citation>
    <scope>NUCLEOTIDE SEQUENCE [LARGE SCALE GENOMIC DNA]</scope>
    <source>
        <strain evidence="7">ST58-10</strain>
    </source>
</reference>
<comment type="caution">
    <text evidence="4">Lacks conserved residue(s) required for the propagation of feature annotation.</text>
</comment>
<gene>
    <name evidence="6" type="ORF">A8C75_12915</name>
</gene>